<dbReference type="AlphaFoldDB" id="A0AA41R3W1"/>
<comment type="function">
    <text evidence="11 12">Phosphorylation of dTMP to form dTDP in both de novo and salvage pathways of dTTP synthesis.</text>
</comment>
<dbReference type="GO" id="GO:0006227">
    <property type="term" value="P:dUDP biosynthetic process"/>
    <property type="evidence" value="ECO:0007669"/>
    <property type="project" value="TreeGrafter"/>
</dbReference>
<dbReference type="CDD" id="cd01672">
    <property type="entry name" value="TMPK"/>
    <property type="match status" value="1"/>
</dbReference>
<evidence type="ECO:0000256" key="1">
    <source>
        <dbReference type="ARBA" id="ARBA00009776"/>
    </source>
</evidence>
<feature type="domain" description="Thymidylate kinase-like" evidence="13">
    <location>
        <begin position="5"/>
        <end position="200"/>
    </location>
</feature>
<proteinExistence type="inferred from homology"/>
<keyword evidence="4 12" id="KW-0808">Transferase</keyword>
<evidence type="ECO:0000256" key="6">
    <source>
        <dbReference type="ARBA" id="ARBA00022741"/>
    </source>
</evidence>
<comment type="similarity">
    <text evidence="1 12">Belongs to the thymidylate kinase family.</text>
</comment>
<dbReference type="GO" id="GO:0006233">
    <property type="term" value="P:dTDP biosynthetic process"/>
    <property type="evidence" value="ECO:0007669"/>
    <property type="project" value="InterPro"/>
</dbReference>
<keyword evidence="5 12" id="KW-0545">Nucleotide biosynthesis</keyword>
<protein>
    <recommendedName>
        <fullName evidence="3 12">Thymidylate kinase</fullName>
        <ecNumber evidence="2 12">2.7.4.9</ecNumber>
    </recommendedName>
    <alternativeName>
        <fullName evidence="9 12">dTMP kinase</fullName>
    </alternativeName>
</protein>
<dbReference type="GO" id="GO:0005829">
    <property type="term" value="C:cytosol"/>
    <property type="evidence" value="ECO:0007669"/>
    <property type="project" value="TreeGrafter"/>
</dbReference>
<dbReference type="EC" id="2.7.4.9" evidence="2 12"/>
<reference evidence="14" key="1">
    <citation type="submission" date="2022-04" db="EMBL/GenBank/DDBJ databases">
        <title>Desulfatitalea alkaliphila sp. nov., a novel anaerobic sulfate-reducing bacterium isolated from terrestrial mud volcano, Taman Peninsula, Russia.</title>
        <authorList>
            <person name="Khomyakova M.A."/>
            <person name="Merkel A.Y."/>
            <person name="Slobodkin A.I."/>
        </authorList>
    </citation>
    <scope>NUCLEOTIDE SEQUENCE</scope>
    <source>
        <strain evidence="14">M08but</strain>
    </source>
</reference>
<dbReference type="HAMAP" id="MF_00165">
    <property type="entry name" value="Thymidylate_kinase"/>
    <property type="match status" value="1"/>
</dbReference>
<dbReference type="Gene3D" id="3.40.50.300">
    <property type="entry name" value="P-loop containing nucleotide triphosphate hydrolases"/>
    <property type="match status" value="1"/>
</dbReference>
<evidence type="ECO:0000256" key="10">
    <source>
        <dbReference type="ARBA" id="ARBA00048743"/>
    </source>
</evidence>
<dbReference type="Proteomes" id="UP001165427">
    <property type="component" value="Unassembled WGS sequence"/>
</dbReference>
<dbReference type="InterPro" id="IPR018094">
    <property type="entry name" value="Thymidylate_kinase"/>
</dbReference>
<organism evidence="14 15">
    <name type="scientific">Desulfatitalea alkaliphila</name>
    <dbReference type="NCBI Taxonomy" id="2929485"/>
    <lineage>
        <taxon>Bacteria</taxon>
        <taxon>Pseudomonadati</taxon>
        <taxon>Thermodesulfobacteriota</taxon>
        <taxon>Desulfobacteria</taxon>
        <taxon>Desulfobacterales</taxon>
        <taxon>Desulfosarcinaceae</taxon>
        <taxon>Desulfatitalea</taxon>
    </lineage>
</organism>
<evidence type="ECO:0000313" key="14">
    <source>
        <dbReference type="EMBL" id="MCJ8502772.1"/>
    </source>
</evidence>
<keyword evidence="6 12" id="KW-0547">Nucleotide-binding</keyword>
<evidence type="ECO:0000256" key="8">
    <source>
        <dbReference type="ARBA" id="ARBA00022840"/>
    </source>
</evidence>
<dbReference type="PANTHER" id="PTHR10344">
    <property type="entry name" value="THYMIDYLATE KINASE"/>
    <property type="match status" value="1"/>
</dbReference>
<evidence type="ECO:0000256" key="7">
    <source>
        <dbReference type="ARBA" id="ARBA00022777"/>
    </source>
</evidence>
<accession>A0AA41R3W1</accession>
<dbReference type="GO" id="GO:0005524">
    <property type="term" value="F:ATP binding"/>
    <property type="evidence" value="ECO:0007669"/>
    <property type="project" value="UniProtKB-UniRule"/>
</dbReference>
<evidence type="ECO:0000256" key="12">
    <source>
        <dbReference type="HAMAP-Rule" id="MF_00165"/>
    </source>
</evidence>
<gene>
    <name evidence="12 14" type="primary">tmk</name>
    <name evidence="14" type="ORF">MRX98_19505</name>
</gene>
<name>A0AA41R3W1_9BACT</name>
<evidence type="ECO:0000259" key="13">
    <source>
        <dbReference type="Pfam" id="PF02223"/>
    </source>
</evidence>
<dbReference type="PANTHER" id="PTHR10344:SF4">
    <property type="entry name" value="UMP-CMP KINASE 2, MITOCHONDRIAL"/>
    <property type="match status" value="1"/>
</dbReference>
<dbReference type="GO" id="GO:0006235">
    <property type="term" value="P:dTTP biosynthetic process"/>
    <property type="evidence" value="ECO:0007669"/>
    <property type="project" value="UniProtKB-UniRule"/>
</dbReference>
<dbReference type="InterPro" id="IPR039430">
    <property type="entry name" value="Thymidylate_kin-like_dom"/>
</dbReference>
<evidence type="ECO:0000256" key="9">
    <source>
        <dbReference type="ARBA" id="ARBA00029962"/>
    </source>
</evidence>
<evidence type="ECO:0000313" key="15">
    <source>
        <dbReference type="Proteomes" id="UP001165427"/>
    </source>
</evidence>
<dbReference type="EMBL" id="JALJRB010000033">
    <property type="protein sequence ID" value="MCJ8502772.1"/>
    <property type="molecule type" value="Genomic_DNA"/>
</dbReference>
<evidence type="ECO:0000256" key="5">
    <source>
        <dbReference type="ARBA" id="ARBA00022727"/>
    </source>
</evidence>
<feature type="binding site" evidence="12">
    <location>
        <begin position="7"/>
        <end position="14"/>
    </location>
    <ligand>
        <name>ATP</name>
        <dbReference type="ChEBI" id="CHEBI:30616"/>
    </ligand>
</feature>
<dbReference type="SUPFAM" id="SSF52540">
    <property type="entry name" value="P-loop containing nucleoside triphosphate hydrolases"/>
    <property type="match status" value="1"/>
</dbReference>
<evidence type="ECO:0000256" key="3">
    <source>
        <dbReference type="ARBA" id="ARBA00017144"/>
    </source>
</evidence>
<dbReference type="NCBIfam" id="TIGR00041">
    <property type="entry name" value="DTMP_kinase"/>
    <property type="match status" value="1"/>
</dbReference>
<keyword evidence="7 12" id="KW-0418">Kinase</keyword>
<comment type="catalytic activity">
    <reaction evidence="10 12">
        <text>dTMP + ATP = dTDP + ADP</text>
        <dbReference type="Rhea" id="RHEA:13517"/>
        <dbReference type="ChEBI" id="CHEBI:30616"/>
        <dbReference type="ChEBI" id="CHEBI:58369"/>
        <dbReference type="ChEBI" id="CHEBI:63528"/>
        <dbReference type="ChEBI" id="CHEBI:456216"/>
        <dbReference type="EC" id="2.7.4.9"/>
    </reaction>
</comment>
<dbReference type="GO" id="GO:0004798">
    <property type="term" value="F:dTMP kinase activity"/>
    <property type="evidence" value="ECO:0007669"/>
    <property type="project" value="UniProtKB-UniRule"/>
</dbReference>
<dbReference type="RefSeq" id="WP_246914087.1">
    <property type="nucleotide sequence ID" value="NZ_JALJRB010000033.1"/>
</dbReference>
<dbReference type="FunFam" id="3.40.50.300:FF:000225">
    <property type="entry name" value="Thymidylate kinase"/>
    <property type="match status" value="1"/>
</dbReference>
<evidence type="ECO:0000256" key="4">
    <source>
        <dbReference type="ARBA" id="ARBA00022679"/>
    </source>
</evidence>
<keyword evidence="8 12" id="KW-0067">ATP-binding</keyword>
<keyword evidence="15" id="KW-1185">Reference proteome</keyword>
<sequence length="211" mass="23367">MFITLEGIEGAGKTTQLQNIVAYLEGSGYECVTTREPGGTAIGSRIRAILLDPENRGLDPVAELLLYVADRVQHIRTVIQPHLAAGRVVLCDRFFDATLVYQGYARGVDRRTIRELHRLTCDDLRPDATLLFDLDPAVGLARAWAQVHNGGRTDAETRFEQEKAAFHQRVRAGYLELAAREPQRYRVIDAGRDVAAVTREVEALLASLLAA</sequence>
<dbReference type="Pfam" id="PF02223">
    <property type="entry name" value="Thymidylate_kin"/>
    <property type="match status" value="1"/>
</dbReference>
<evidence type="ECO:0000256" key="2">
    <source>
        <dbReference type="ARBA" id="ARBA00012980"/>
    </source>
</evidence>
<dbReference type="InterPro" id="IPR027417">
    <property type="entry name" value="P-loop_NTPase"/>
</dbReference>
<evidence type="ECO:0000256" key="11">
    <source>
        <dbReference type="ARBA" id="ARBA00057735"/>
    </source>
</evidence>
<comment type="caution">
    <text evidence="14">The sequence shown here is derived from an EMBL/GenBank/DDBJ whole genome shotgun (WGS) entry which is preliminary data.</text>
</comment>